<sequence>MNSIISRWSEIFGHSGLLYLLHQHYCICFKKYIDRSFRYSAYLGSLPTDQLISGPLPPCLPNIKENPRSTLQQLKLGKFSAWFKDTLQAEVAEVCERSLKLLFEGYGTEVH</sequence>
<reference evidence="1 2" key="1">
    <citation type="submission" date="2024-09" db="EMBL/GenBank/DDBJ databases">
        <title>Chromosome-scale assembly of Riccia fluitans.</title>
        <authorList>
            <person name="Paukszto L."/>
            <person name="Sawicki J."/>
            <person name="Karawczyk K."/>
            <person name="Piernik-Szablinska J."/>
            <person name="Szczecinska M."/>
            <person name="Mazdziarz M."/>
        </authorList>
    </citation>
    <scope>NUCLEOTIDE SEQUENCE [LARGE SCALE GENOMIC DNA]</scope>
    <source>
        <strain evidence="1">Rf_01</strain>
        <tissue evidence="1">Aerial parts of the thallus</tissue>
    </source>
</reference>
<evidence type="ECO:0000313" key="2">
    <source>
        <dbReference type="Proteomes" id="UP001605036"/>
    </source>
</evidence>
<protein>
    <recommendedName>
        <fullName evidence="3">Maturase K</fullName>
    </recommendedName>
</protein>
<dbReference type="AlphaFoldDB" id="A0ABD1YS11"/>
<comment type="caution">
    <text evidence="1">The sequence shown here is derived from an EMBL/GenBank/DDBJ whole genome shotgun (WGS) entry which is preliminary data.</text>
</comment>
<organism evidence="1 2">
    <name type="scientific">Riccia fluitans</name>
    <dbReference type="NCBI Taxonomy" id="41844"/>
    <lineage>
        <taxon>Eukaryota</taxon>
        <taxon>Viridiplantae</taxon>
        <taxon>Streptophyta</taxon>
        <taxon>Embryophyta</taxon>
        <taxon>Marchantiophyta</taxon>
        <taxon>Marchantiopsida</taxon>
        <taxon>Marchantiidae</taxon>
        <taxon>Marchantiales</taxon>
        <taxon>Ricciaceae</taxon>
        <taxon>Riccia</taxon>
    </lineage>
</organism>
<gene>
    <name evidence="1" type="ORF">R1flu_003993</name>
</gene>
<accession>A0ABD1YS11</accession>
<evidence type="ECO:0000313" key="1">
    <source>
        <dbReference type="EMBL" id="KAL2632514.1"/>
    </source>
</evidence>
<proteinExistence type="predicted"/>
<evidence type="ECO:0008006" key="3">
    <source>
        <dbReference type="Google" id="ProtNLM"/>
    </source>
</evidence>
<name>A0ABD1YS11_9MARC</name>
<dbReference type="EMBL" id="JBHFFA010000003">
    <property type="protein sequence ID" value="KAL2632514.1"/>
    <property type="molecule type" value="Genomic_DNA"/>
</dbReference>
<keyword evidence="2" id="KW-1185">Reference proteome</keyword>
<dbReference type="Proteomes" id="UP001605036">
    <property type="component" value="Unassembled WGS sequence"/>
</dbReference>